<protein>
    <submittedName>
        <fullName evidence="2">Uncharacterized protein</fullName>
    </submittedName>
</protein>
<comment type="caution">
    <text evidence="2">The sequence shown here is derived from an EMBL/GenBank/DDBJ whole genome shotgun (WGS) entry which is preliminary data.</text>
</comment>
<feature type="region of interest" description="Disordered" evidence="1">
    <location>
        <begin position="1"/>
        <end position="50"/>
    </location>
</feature>
<organism evidence="2 3">
    <name type="scientific">Pseudoclavibacter terrae</name>
    <dbReference type="NCBI Taxonomy" id="1530195"/>
    <lineage>
        <taxon>Bacteria</taxon>
        <taxon>Bacillati</taxon>
        <taxon>Actinomycetota</taxon>
        <taxon>Actinomycetes</taxon>
        <taxon>Micrococcales</taxon>
        <taxon>Microbacteriaceae</taxon>
        <taxon>Pseudoclavibacter</taxon>
    </lineage>
</organism>
<dbReference type="Proteomes" id="UP000490386">
    <property type="component" value="Unassembled WGS sequence"/>
</dbReference>
<evidence type="ECO:0000313" key="3">
    <source>
        <dbReference type="Proteomes" id="UP000490386"/>
    </source>
</evidence>
<evidence type="ECO:0000313" key="2">
    <source>
        <dbReference type="EMBL" id="KAB1638873.1"/>
    </source>
</evidence>
<accession>A0A7J5B3Y3</accession>
<dbReference type="OrthoDB" id="9870985at2"/>
<dbReference type="RefSeq" id="WP_151421924.1">
    <property type="nucleotide sequence ID" value="NZ_WBJX01000001.1"/>
</dbReference>
<feature type="compositionally biased region" description="Polar residues" evidence="1">
    <location>
        <begin position="1"/>
        <end position="14"/>
    </location>
</feature>
<keyword evidence="3" id="KW-1185">Reference proteome</keyword>
<name>A0A7J5B3Y3_9MICO</name>
<dbReference type="AlphaFoldDB" id="A0A7J5B3Y3"/>
<gene>
    <name evidence="2" type="ORF">F8O03_00485</name>
</gene>
<reference evidence="2 3" key="1">
    <citation type="submission" date="2019-09" db="EMBL/GenBank/DDBJ databases">
        <title>Phylogeny of genus Pseudoclavibacter and closely related genus.</title>
        <authorList>
            <person name="Li Y."/>
        </authorList>
    </citation>
    <scope>NUCLEOTIDE SEQUENCE [LARGE SCALE GENOMIC DNA]</scope>
    <source>
        <strain evidence="2 3">THG-MD12</strain>
    </source>
</reference>
<evidence type="ECO:0000256" key="1">
    <source>
        <dbReference type="SAM" id="MobiDB-lite"/>
    </source>
</evidence>
<proteinExistence type="predicted"/>
<dbReference type="EMBL" id="WBJX01000001">
    <property type="protein sequence ID" value="KAB1638873.1"/>
    <property type="molecule type" value="Genomic_DNA"/>
</dbReference>
<sequence>MSDTNEFSNPSTMPDRNDPEPAEPDAVNSDTVIDDKPDSAEGVDAPDSPVDYAIKVARGDHSTEA</sequence>